<evidence type="ECO:0000256" key="7">
    <source>
        <dbReference type="HAMAP-Rule" id="MF_03169"/>
    </source>
</evidence>
<feature type="binding site" evidence="7">
    <location>
        <begin position="134"/>
        <end position="135"/>
    </location>
    <ligand>
        <name>GTP</name>
        <dbReference type="ChEBI" id="CHEBI:37565"/>
    </ligand>
</feature>
<dbReference type="Pfam" id="PF00406">
    <property type="entry name" value="ADK"/>
    <property type="match status" value="1"/>
</dbReference>
<evidence type="ECO:0000259" key="8">
    <source>
        <dbReference type="Pfam" id="PF05191"/>
    </source>
</evidence>
<dbReference type="Pfam" id="PF05191">
    <property type="entry name" value="ADK_lid"/>
    <property type="match status" value="1"/>
</dbReference>
<feature type="region of interest" description="LID" evidence="7">
    <location>
        <begin position="124"/>
        <end position="161"/>
    </location>
</feature>
<keyword evidence="5 7" id="KW-0496">Mitochondrion</keyword>
<dbReference type="HAMAP" id="MF_03169">
    <property type="entry name" value="Adenylate_kinase_AK3"/>
    <property type="match status" value="1"/>
</dbReference>
<dbReference type="InterPro" id="IPR036193">
    <property type="entry name" value="ADK_active_lid_dom_sf"/>
</dbReference>
<dbReference type="PRINTS" id="PR00094">
    <property type="entry name" value="ADENYLTKNASE"/>
</dbReference>
<evidence type="ECO:0000256" key="4">
    <source>
        <dbReference type="ARBA" id="ARBA00022777"/>
    </source>
</evidence>
<dbReference type="HAMAP" id="MF_00235">
    <property type="entry name" value="Adenylate_kinase_Adk"/>
    <property type="match status" value="1"/>
</dbReference>
<comment type="subunit">
    <text evidence="7">Monomer.</text>
</comment>
<keyword evidence="3 7" id="KW-0547">Nucleotide-binding</keyword>
<evidence type="ECO:0000313" key="10">
    <source>
        <dbReference type="Proteomes" id="UP001159363"/>
    </source>
</evidence>
<dbReference type="InterPro" id="IPR000850">
    <property type="entry name" value="Adenylat/UMP-CMP_kin"/>
</dbReference>
<feature type="region of interest" description="NMPbind" evidence="7">
    <location>
        <begin position="34"/>
        <end position="63"/>
    </location>
</feature>
<evidence type="ECO:0000256" key="6">
    <source>
        <dbReference type="ARBA" id="ARBA00023134"/>
    </source>
</evidence>
<feature type="binding site" evidence="7">
    <location>
        <position position="169"/>
    </location>
    <ligand>
        <name>AMP</name>
        <dbReference type="ChEBI" id="CHEBI:456215"/>
    </ligand>
</feature>
<feature type="binding site" evidence="7">
    <location>
        <position position="95"/>
    </location>
    <ligand>
        <name>AMP</name>
        <dbReference type="ChEBI" id="CHEBI:456215"/>
    </ligand>
</feature>
<comment type="domain">
    <text evidence="7">Consists of three domains, a large central CORE domain and two small peripheral domains, NMPbind and LID, which undergo movements during catalysis. The LID domain closes over the site of phosphoryl transfer upon GTP binding. Assembling and dissambling the active center during each catalytic cycle provides an effective means to prevent GTP hydrolysis.</text>
</comment>
<evidence type="ECO:0000256" key="3">
    <source>
        <dbReference type="ARBA" id="ARBA00022741"/>
    </source>
</evidence>
<dbReference type="EC" id="2.7.4.10" evidence="7"/>
<feature type="binding site" evidence="7">
    <location>
        <position position="40"/>
    </location>
    <ligand>
        <name>AMP</name>
        <dbReference type="ChEBI" id="CHEBI:456215"/>
    </ligand>
</feature>
<comment type="subcellular location">
    <subcellularLocation>
        <location evidence="1 7">Mitochondrion matrix</location>
    </subcellularLocation>
</comment>
<reference evidence="9 10" key="1">
    <citation type="submission" date="2023-02" db="EMBL/GenBank/DDBJ databases">
        <title>LHISI_Scaffold_Assembly.</title>
        <authorList>
            <person name="Stuart O.P."/>
            <person name="Cleave R."/>
            <person name="Magrath M.J.L."/>
            <person name="Mikheyev A.S."/>
        </authorList>
    </citation>
    <scope>NUCLEOTIDE SEQUENCE [LARGE SCALE GENOMIC DNA]</scope>
    <source>
        <strain evidence="9">Daus_M_001</strain>
        <tissue evidence="9">Leg muscle</tissue>
    </source>
</reference>
<dbReference type="InterPro" id="IPR007862">
    <property type="entry name" value="Adenylate_kinase_lid-dom"/>
</dbReference>
<feature type="domain" description="Adenylate kinase active site lid" evidence="8">
    <location>
        <begin position="125"/>
        <end position="160"/>
    </location>
</feature>
<proteinExistence type="inferred from homology"/>
<dbReference type="InterPro" id="IPR033690">
    <property type="entry name" value="Adenylat_kinase_CS"/>
</dbReference>
<dbReference type="InterPro" id="IPR027417">
    <property type="entry name" value="P-loop_NTPase"/>
</dbReference>
<feature type="binding site" evidence="7">
    <location>
        <begin position="88"/>
        <end position="91"/>
    </location>
    <ligand>
        <name>AMP</name>
        <dbReference type="ChEBI" id="CHEBI:456215"/>
    </ligand>
</feature>
<dbReference type="EMBL" id="JARBHB010000011">
    <property type="protein sequence ID" value="KAJ8872939.1"/>
    <property type="molecule type" value="Genomic_DNA"/>
</dbReference>
<keyword evidence="4 7" id="KW-0418">Kinase</keyword>
<evidence type="ECO:0000313" key="9">
    <source>
        <dbReference type="EMBL" id="KAJ8872939.1"/>
    </source>
</evidence>
<comment type="catalytic activity">
    <reaction evidence="7">
        <text>a ribonucleoside 5'-triphosphate + AMP = a ribonucleoside 5'-diphosphate + ADP</text>
        <dbReference type="Rhea" id="RHEA:13749"/>
        <dbReference type="ChEBI" id="CHEBI:57930"/>
        <dbReference type="ChEBI" id="CHEBI:61557"/>
        <dbReference type="ChEBI" id="CHEBI:456215"/>
        <dbReference type="ChEBI" id="CHEBI:456216"/>
        <dbReference type="EC" id="2.7.4.10"/>
    </reaction>
</comment>
<feature type="binding site" evidence="7">
    <location>
        <position position="198"/>
    </location>
    <ligand>
        <name>GTP</name>
        <dbReference type="ChEBI" id="CHEBI:37565"/>
    </ligand>
</feature>
<comment type="similarity">
    <text evidence="7">Belongs to the adenylate kinase family. AK3 subfamily.</text>
</comment>
<keyword evidence="2 7" id="KW-0808">Transferase</keyword>
<dbReference type="PANTHER" id="PTHR23359">
    <property type="entry name" value="NUCLEOTIDE KINASE"/>
    <property type="match status" value="1"/>
</dbReference>
<keyword evidence="10" id="KW-1185">Reference proteome</keyword>
<dbReference type="InterPro" id="IPR006259">
    <property type="entry name" value="Adenyl_kin_sub"/>
</dbReference>
<feature type="binding site" evidence="7">
    <location>
        <position position="35"/>
    </location>
    <ligand>
        <name>AMP</name>
        <dbReference type="ChEBI" id="CHEBI:456215"/>
    </ligand>
</feature>
<dbReference type="SUPFAM" id="SSF52540">
    <property type="entry name" value="P-loop containing nucleoside triphosphate hydrolases"/>
    <property type="match status" value="1"/>
</dbReference>
<feature type="binding site" evidence="7">
    <location>
        <position position="158"/>
    </location>
    <ligand>
        <name>AMP</name>
        <dbReference type="ChEBI" id="CHEBI:456215"/>
    </ligand>
</feature>
<gene>
    <name evidence="7" type="primary">Adk3</name>
    <name evidence="9" type="ORF">PR048_026555</name>
</gene>
<protein>
    <recommendedName>
        <fullName evidence="7">GTP:AMP phosphotransferase, mitochondrial</fullName>
        <ecNumber evidence="7">2.7.4.10</ecNumber>
    </recommendedName>
    <alternativeName>
        <fullName evidence="7">Adenylate kinase 3</fullName>
        <shortName evidence="7">AK 3</shortName>
    </alternativeName>
</protein>
<feature type="binding site" evidence="7">
    <location>
        <begin position="14"/>
        <end position="19"/>
    </location>
    <ligand>
        <name>GTP</name>
        <dbReference type="ChEBI" id="CHEBI:37565"/>
    </ligand>
</feature>
<dbReference type="NCBIfam" id="TIGR01351">
    <property type="entry name" value="adk"/>
    <property type="match status" value="1"/>
</dbReference>
<dbReference type="PROSITE" id="PS00113">
    <property type="entry name" value="ADENYLATE_KINASE"/>
    <property type="match status" value="1"/>
</dbReference>
<organism evidence="9 10">
    <name type="scientific">Dryococelus australis</name>
    <dbReference type="NCBI Taxonomy" id="614101"/>
    <lineage>
        <taxon>Eukaryota</taxon>
        <taxon>Metazoa</taxon>
        <taxon>Ecdysozoa</taxon>
        <taxon>Arthropoda</taxon>
        <taxon>Hexapoda</taxon>
        <taxon>Insecta</taxon>
        <taxon>Pterygota</taxon>
        <taxon>Neoptera</taxon>
        <taxon>Polyneoptera</taxon>
        <taxon>Phasmatodea</taxon>
        <taxon>Verophasmatodea</taxon>
        <taxon>Anareolatae</taxon>
        <taxon>Phasmatidae</taxon>
        <taxon>Eurycanthinae</taxon>
        <taxon>Dryococelus</taxon>
    </lineage>
</organism>
<comment type="caution">
    <text evidence="9">The sequence shown here is derived from an EMBL/GenBank/DDBJ whole genome shotgun (WGS) entry which is preliminary data.</text>
</comment>
<name>A0ABQ9GLP8_9NEOP</name>
<evidence type="ECO:0000256" key="2">
    <source>
        <dbReference type="ARBA" id="ARBA00022679"/>
    </source>
</evidence>
<feature type="binding site" evidence="7">
    <location>
        <begin position="61"/>
        <end position="63"/>
    </location>
    <ligand>
        <name>AMP</name>
        <dbReference type="ChEBI" id="CHEBI:456215"/>
    </ligand>
</feature>
<feature type="binding site" evidence="7">
    <location>
        <position position="125"/>
    </location>
    <ligand>
        <name>GTP</name>
        <dbReference type="ChEBI" id="CHEBI:37565"/>
    </ligand>
</feature>
<keyword evidence="6 7" id="KW-0342">GTP-binding</keyword>
<dbReference type="SUPFAM" id="SSF57774">
    <property type="entry name" value="Microbial and mitochondrial ADK, insert 'zinc finger' domain"/>
    <property type="match status" value="1"/>
</dbReference>
<evidence type="ECO:0000256" key="5">
    <source>
        <dbReference type="ARBA" id="ARBA00023128"/>
    </source>
</evidence>
<evidence type="ECO:0000256" key="1">
    <source>
        <dbReference type="ARBA" id="ARBA00004305"/>
    </source>
</evidence>
<dbReference type="Gene3D" id="3.40.50.300">
    <property type="entry name" value="P-loop containing nucleotide triphosphate hydrolases"/>
    <property type="match status" value="1"/>
</dbReference>
<dbReference type="Proteomes" id="UP001159363">
    <property type="component" value="Chromosome 10"/>
</dbReference>
<accession>A0ABQ9GLP8</accession>
<sequence>MSRIFRGIIMGAPGSGKGTIAARIIKHFNVKHVSSGDLLRAYMQEASNWGTKARAYVESGQLVPDDMMVEMMEKALLSVGHGSWLLDGFPRTRWQAEVLLSKHNVNGVINLVVPYEVILDRVKGRWIHEPSGRVYNMDFNAPKVPGLDDVTGEALVQRVDDRPETVRRRLEIYSSMTKPILELCDQAGILNNFYGSKTDGIWPNVLNYLKEQMVPSVEL</sequence>
<comment type="function">
    <text evidence="7">Involved in maintaining the homeostasis of cellular nucleotides by catalyzing the interconversion of nucleoside phosphates. Has GTP:AMP phosphotransferase and ITP:AMP phosphotransferase activities.</text>
</comment>
<dbReference type="InterPro" id="IPR028586">
    <property type="entry name" value="AK3/Ak4_mitochondrial"/>
</dbReference>
<dbReference type="CDD" id="cd01428">
    <property type="entry name" value="ADK"/>
    <property type="match status" value="1"/>
</dbReference>